<dbReference type="AlphaFoldDB" id="A0A6G8ALG0"/>
<proteinExistence type="predicted"/>
<keyword evidence="3" id="KW-1185">Reference proteome</keyword>
<feature type="transmembrane region" description="Helical" evidence="1">
    <location>
        <begin position="12"/>
        <end position="38"/>
    </location>
</feature>
<keyword evidence="1" id="KW-1133">Transmembrane helix</keyword>
<keyword evidence="1" id="KW-0812">Transmembrane</keyword>
<dbReference type="KEGG" id="vah:G7081_01340"/>
<evidence type="ECO:0000313" key="2">
    <source>
        <dbReference type="EMBL" id="QIL45827.1"/>
    </source>
</evidence>
<name>A0A6G8ALG0_9ENTE</name>
<evidence type="ECO:0000313" key="3">
    <source>
        <dbReference type="Proteomes" id="UP000500890"/>
    </source>
</evidence>
<accession>A0A6G8ALG0</accession>
<evidence type="ECO:0000256" key="1">
    <source>
        <dbReference type="SAM" id="Phobius"/>
    </source>
</evidence>
<protein>
    <submittedName>
        <fullName evidence="2">Type II secretion system protein</fullName>
    </submittedName>
</protein>
<reference evidence="2 3" key="1">
    <citation type="submission" date="2020-03" db="EMBL/GenBank/DDBJ databases">
        <title>Vagococcus sp. nov., isolated from beetles.</title>
        <authorList>
            <person name="Hyun D.-W."/>
            <person name="Bae J.-W."/>
        </authorList>
    </citation>
    <scope>NUCLEOTIDE SEQUENCE [LARGE SCALE GENOMIC DNA]</scope>
    <source>
        <strain evidence="2 3">HDW17A</strain>
    </source>
</reference>
<gene>
    <name evidence="2" type="ORF">G7081_01340</name>
</gene>
<dbReference type="EMBL" id="CP049886">
    <property type="protein sequence ID" value="QIL45827.1"/>
    <property type="molecule type" value="Genomic_DNA"/>
</dbReference>
<keyword evidence="1" id="KW-0472">Membrane</keyword>
<organism evidence="2 3">
    <name type="scientific">Vagococcus coleopterorum</name>
    <dbReference type="NCBI Taxonomy" id="2714946"/>
    <lineage>
        <taxon>Bacteria</taxon>
        <taxon>Bacillati</taxon>
        <taxon>Bacillota</taxon>
        <taxon>Bacilli</taxon>
        <taxon>Lactobacillales</taxon>
        <taxon>Enterococcaceae</taxon>
        <taxon>Vagococcus</taxon>
    </lineage>
</organism>
<dbReference type="Proteomes" id="UP000500890">
    <property type="component" value="Chromosome"/>
</dbReference>
<sequence>MLKRNRDSFEGFILLESLMALFVFSIITISLIPLIVFMREQKAEREFMLEAGRFSHELIQHGELAHEENKVTAGFVLNGTTAVKDGVIYCVEISSKTENQYFSVWET</sequence>
<dbReference type="RefSeq" id="WP_166006706.1">
    <property type="nucleotide sequence ID" value="NZ_CP049886.1"/>
</dbReference>